<sequence length="47" mass="5066">MRAGPEIRDLLAGQLSAREAVARELVSLQGNEELFEVFAASFAAPYA</sequence>
<accession>A0A1H3Z3S0</accession>
<dbReference type="RefSeq" id="WP_176780706.1">
    <property type="nucleotide sequence ID" value="NZ_FNQV01000005.1"/>
</dbReference>
<protein>
    <submittedName>
        <fullName evidence="1">Uncharacterized protein</fullName>
    </submittedName>
</protein>
<proteinExistence type="predicted"/>
<keyword evidence="2" id="KW-1185">Reference proteome</keyword>
<reference evidence="2" key="1">
    <citation type="submission" date="2016-10" db="EMBL/GenBank/DDBJ databases">
        <authorList>
            <person name="Varghese N."/>
            <person name="Submissions S."/>
        </authorList>
    </citation>
    <scope>NUCLEOTIDE SEQUENCE [LARGE SCALE GENOMIC DNA]</scope>
    <source>
        <strain evidence="2">KPR-1</strain>
    </source>
</reference>
<organism evidence="1 2">
    <name type="scientific">Bowdeniella nasicola</name>
    <dbReference type="NCBI Taxonomy" id="208480"/>
    <lineage>
        <taxon>Bacteria</taxon>
        <taxon>Bacillati</taxon>
        <taxon>Actinomycetota</taxon>
        <taxon>Actinomycetes</taxon>
        <taxon>Actinomycetales</taxon>
        <taxon>Actinomycetaceae</taxon>
        <taxon>Bowdeniella</taxon>
    </lineage>
</organism>
<name>A0A1H3Z3S0_9ACTO</name>
<dbReference type="Proteomes" id="UP000199288">
    <property type="component" value="Unassembled WGS sequence"/>
</dbReference>
<evidence type="ECO:0000313" key="2">
    <source>
        <dbReference type="Proteomes" id="UP000199288"/>
    </source>
</evidence>
<evidence type="ECO:0000313" key="1">
    <source>
        <dbReference type="EMBL" id="SEA17972.1"/>
    </source>
</evidence>
<gene>
    <name evidence="1" type="ORF">SAMN02910418_01082</name>
</gene>
<dbReference type="AlphaFoldDB" id="A0A1H3Z3S0"/>
<dbReference type="EMBL" id="FNQV01000005">
    <property type="protein sequence ID" value="SEA17972.1"/>
    <property type="molecule type" value="Genomic_DNA"/>
</dbReference>